<dbReference type="EMBL" id="KI535697">
    <property type="protein sequence ID" value="ESR64935.1"/>
    <property type="molecule type" value="Genomic_DNA"/>
</dbReference>
<dbReference type="Proteomes" id="UP000030687">
    <property type="component" value="Unassembled WGS sequence"/>
</dbReference>
<dbReference type="Gramene" id="ESR64935">
    <property type="protein sequence ID" value="ESR64935"/>
    <property type="gene ID" value="CICLE_v10010846mg"/>
</dbReference>
<keyword evidence="1" id="KW-1133">Transmembrane helix</keyword>
<feature type="transmembrane region" description="Helical" evidence="1">
    <location>
        <begin position="20"/>
        <end position="44"/>
    </location>
</feature>
<keyword evidence="1" id="KW-0812">Transmembrane</keyword>
<gene>
    <name evidence="2" type="ORF">CICLE_v10010846mg</name>
</gene>
<accession>V4UL03</accession>
<keyword evidence="1" id="KW-0472">Membrane</keyword>
<name>V4UL03_CITCL</name>
<dbReference type="KEGG" id="cic:CICLE_v10010846mg"/>
<evidence type="ECO:0000256" key="1">
    <source>
        <dbReference type="SAM" id="Phobius"/>
    </source>
</evidence>
<evidence type="ECO:0000313" key="3">
    <source>
        <dbReference type="Proteomes" id="UP000030687"/>
    </source>
</evidence>
<dbReference type="InParanoid" id="V4UL03"/>
<protein>
    <submittedName>
        <fullName evidence="2">Uncharacterized protein</fullName>
    </submittedName>
</protein>
<dbReference type="AlphaFoldDB" id="V4UL03"/>
<proteinExistence type="predicted"/>
<organism evidence="2 3">
    <name type="scientific">Citrus clementina</name>
    <name type="common">Clementine</name>
    <name type="synonym">Citrus deliciosa x Citrus sinensis</name>
    <dbReference type="NCBI Taxonomy" id="85681"/>
    <lineage>
        <taxon>Eukaryota</taxon>
        <taxon>Viridiplantae</taxon>
        <taxon>Streptophyta</taxon>
        <taxon>Embryophyta</taxon>
        <taxon>Tracheophyta</taxon>
        <taxon>Spermatophyta</taxon>
        <taxon>Magnoliopsida</taxon>
        <taxon>eudicotyledons</taxon>
        <taxon>Gunneridae</taxon>
        <taxon>Pentapetalae</taxon>
        <taxon>rosids</taxon>
        <taxon>malvids</taxon>
        <taxon>Sapindales</taxon>
        <taxon>Rutaceae</taxon>
        <taxon>Aurantioideae</taxon>
        <taxon>Citrus</taxon>
    </lineage>
</organism>
<keyword evidence="3" id="KW-1185">Reference proteome</keyword>
<reference evidence="2 3" key="1">
    <citation type="submission" date="2013-10" db="EMBL/GenBank/DDBJ databases">
        <authorList>
            <consortium name="International Citrus Genome Consortium"/>
            <person name="Jenkins J."/>
            <person name="Schmutz J."/>
            <person name="Prochnik S."/>
            <person name="Rokhsar D."/>
            <person name="Gmitter F."/>
            <person name="Ollitrault P."/>
            <person name="Machado M."/>
            <person name="Talon M."/>
            <person name="Wincker P."/>
            <person name="Jaillon O."/>
            <person name="Morgante M."/>
        </authorList>
    </citation>
    <scope>NUCLEOTIDE SEQUENCE</scope>
    <source>
        <strain evidence="3">cv. Clemenules</strain>
    </source>
</reference>
<sequence>MWPAVHHISWQLLADRWGKFFPLQVASMFAAIGGYHILSFLLSVMRRSLQWLKVIVIIEIVCDIHGGNRTLR</sequence>
<evidence type="ECO:0000313" key="2">
    <source>
        <dbReference type="EMBL" id="ESR64935.1"/>
    </source>
</evidence>